<organism evidence="1 2">
    <name type="scientific">Pedobacter helvus</name>
    <dbReference type="NCBI Taxonomy" id="2563444"/>
    <lineage>
        <taxon>Bacteria</taxon>
        <taxon>Pseudomonadati</taxon>
        <taxon>Bacteroidota</taxon>
        <taxon>Sphingobacteriia</taxon>
        <taxon>Sphingobacteriales</taxon>
        <taxon>Sphingobacteriaceae</taxon>
        <taxon>Pedobacter</taxon>
    </lineage>
</organism>
<sequence length="43" mass="4773">MEAERFKVKQGFLVEIGAVVCGSCRLGLGWSWPKDSGHHETIN</sequence>
<dbReference type="EMBL" id="SRMP02000049">
    <property type="protein sequence ID" value="MFN0293291.1"/>
    <property type="molecule type" value="Genomic_DNA"/>
</dbReference>
<keyword evidence="2" id="KW-1185">Reference proteome</keyword>
<evidence type="ECO:0000313" key="1">
    <source>
        <dbReference type="EMBL" id="MFN0293291.1"/>
    </source>
</evidence>
<comment type="caution">
    <text evidence="1">The sequence shown here is derived from an EMBL/GenBank/DDBJ whole genome shotgun (WGS) entry which is preliminary data.</text>
</comment>
<evidence type="ECO:0000313" key="2">
    <source>
        <dbReference type="Proteomes" id="UP001517367"/>
    </source>
</evidence>
<dbReference type="RefSeq" id="WP_409142231.1">
    <property type="nucleotide sequence ID" value="NZ_SRMP02000049.1"/>
</dbReference>
<accession>A0ABW9JNP5</accession>
<gene>
    <name evidence="1" type="ORF">E5L68_018015</name>
</gene>
<protein>
    <submittedName>
        <fullName evidence="1">Uncharacterized protein</fullName>
    </submittedName>
</protein>
<reference evidence="1 2" key="1">
    <citation type="submission" date="2024-12" db="EMBL/GenBank/DDBJ databases">
        <authorList>
            <person name="Hu S."/>
        </authorList>
    </citation>
    <scope>NUCLEOTIDE SEQUENCE [LARGE SCALE GENOMIC DNA]</scope>
    <source>
        <strain evidence="1 2">P-25</strain>
    </source>
</reference>
<name>A0ABW9JNP5_9SPHI</name>
<proteinExistence type="predicted"/>
<dbReference type="Proteomes" id="UP001517367">
    <property type="component" value="Unassembled WGS sequence"/>
</dbReference>